<dbReference type="EMBL" id="MU858111">
    <property type="protein sequence ID" value="KAK4213277.1"/>
    <property type="molecule type" value="Genomic_DNA"/>
</dbReference>
<keyword evidence="2" id="KW-1185">Reference proteome</keyword>
<dbReference type="Gene3D" id="3.50.50.60">
    <property type="entry name" value="FAD/NAD(P)-binding domain"/>
    <property type="match status" value="1"/>
</dbReference>
<dbReference type="InterPro" id="IPR036188">
    <property type="entry name" value="FAD/NAD-bd_sf"/>
</dbReference>
<organism evidence="1 2">
    <name type="scientific">Rhypophila decipiens</name>
    <dbReference type="NCBI Taxonomy" id="261697"/>
    <lineage>
        <taxon>Eukaryota</taxon>
        <taxon>Fungi</taxon>
        <taxon>Dikarya</taxon>
        <taxon>Ascomycota</taxon>
        <taxon>Pezizomycotina</taxon>
        <taxon>Sordariomycetes</taxon>
        <taxon>Sordariomycetidae</taxon>
        <taxon>Sordariales</taxon>
        <taxon>Naviculisporaceae</taxon>
        <taxon>Rhypophila</taxon>
    </lineage>
</organism>
<comment type="caution">
    <text evidence="1">The sequence shown here is derived from an EMBL/GenBank/DDBJ whole genome shotgun (WGS) entry which is preliminary data.</text>
</comment>
<dbReference type="PRINTS" id="PR00419">
    <property type="entry name" value="ADXRDTASE"/>
</dbReference>
<dbReference type="PANTHER" id="PTHR42923">
    <property type="entry name" value="PROTOPORPHYRINOGEN OXIDASE"/>
    <property type="match status" value="1"/>
</dbReference>
<reference evidence="1" key="1">
    <citation type="journal article" date="2023" name="Mol. Phylogenet. Evol.">
        <title>Genome-scale phylogeny and comparative genomics of the fungal order Sordariales.</title>
        <authorList>
            <person name="Hensen N."/>
            <person name="Bonometti L."/>
            <person name="Westerberg I."/>
            <person name="Brannstrom I.O."/>
            <person name="Guillou S."/>
            <person name="Cros-Aarteil S."/>
            <person name="Calhoun S."/>
            <person name="Haridas S."/>
            <person name="Kuo A."/>
            <person name="Mondo S."/>
            <person name="Pangilinan J."/>
            <person name="Riley R."/>
            <person name="LaButti K."/>
            <person name="Andreopoulos B."/>
            <person name="Lipzen A."/>
            <person name="Chen C."/>
            <person name="Yan M."/>
            <person name="Daum C."/>
            <person name="Ng V."/>
            <person name="Clum A."/>
            <person name="Steindorff A."/>
            <person name="Ohm R.A."/>
            <person name="Martin F."/>
            <person name="Silar P."/>
            <person name="Natvig D.O."/>
            <person name="Lalanne C."/>
            <person name="Gautier V."/>
            <person name="Ament-Velasquez S.L."/>
            <person name="Kruys A."/>
            <person name="Hutchinson M.I."/>
            <person name="Powell A.J."/>
            <person name="Barry K."/>
            <person name="Miller A.N."/>
            <person name="Grigoriev I.V."/>
            <person name="Debuchy R."/>
            <person name="Gladieux P."/>
            <person name="Hiltunen Thoren M."/>
            <person name="Johannesson H."/>
        </authorList>
    </citation>
    <scope>NUCLEOTIDE SEQUENCE</scope>
    <source>
        <strain evidence="1">PSN293</strain>
    </source>
</reference>
<name>A0AAN7B7U1_9PEZI</name>
<dbReference type="Proteomes" id="UP001301769">
    <property type="component" value="Unassembled WGS sequence"/>
</dbReference>
<dbReference type="Gene3D" id="3.30.70.1990">
    <property type="match status" value="1"/>
</dbReference>
<sequence>MKDLFKKLMLALGAFASPDLPGDDLPVCIIGAGPAGLSAAAELELKGKSTVIFEKQASVGGKCQAVYEDGGFSPLGALIFTPPTYRESIKMIVGTGMASVPFVSGDKFQYNASNGGIWAKPAPPPGFNQLFMQEVGRYIAWWNKHFYLYNTAASYRHGIPDELTVTTAAWLAKNNYKVLQALFIQSMVAYGYGDYRQVPIIYMLQYLTPDVTMALLKIQQGIEVHIVDFHAVLARFASTSITGPIHLNTTITKIDRTGSHPIISYYPSSSSSVPKSKTQSCSSIILAFPPTLKSLLNAGLSLSPAEQEVFSPVGTNTFFSGAVRMSTPHSMTLGLASSHPMLPPDPSNGDPVVAVKLHSDLEIAITSSWGPYRGNVTKSEAYSRLKSTLSKFNKDPRDGGSLGKEIRDQDVLAFQENEYFAHYDERELREGFYARFEGLQGVNGTFYASGFNMFELIEYAIRAGKDVVREYF</sequence>
<gene>
    <name evidence="1" type="ORF">QBC37DRAFT_316520</name>
</gene>
<accession>A0AAN7B7U1</accession>
<evidence type="ECO:0000313" key="1">
    <source>
        <dbReference type="EMBL" id="KAK4213277.1"/>
    </source>
</evidence>
<dbReference type="AlphaFoldDB" id="A0AAN7B7U1"/>
<dbReference type="InterPro" id="IPR050464">
    <property type="entry name" value="Zeta_carotene_desat/Oxidored"/>
</dbReference>
<proteinExistence type="predicted"/>
<dbReference type="Gene3D" id="1.10.405.20">
    <property type="match status" value="1"/>
</dbReference>
<dbReference type="Pfam" id="PF13450">
    <property type="entry name" value="NAD_binding_8"/>
    <property type="match status" value="1"/>
</dbReference>
<dbReference type="SUPFAM" id="SSF51905">
    <property type="entry name" value="FAD/NAD(P)-binding domain"/>
    <property type="match status" value="1"/>
</dbReference>
<protein>
    <submittedName>
        <fullName evidence="1">FAD/NAD(P)-binding domain-protein</fullName>
    </submittedName>
</protein>
<dbReference type="GO" id="GO:0016491">
    <property type="term" value="F:oxidoreductase activity"/>
    <property type="evidence" value="ECO:0007669"/>
    <property type="project" value="TreeGrafter"/>
</dbReference>
<dbReference type="PANTHER" id="PTHR42923:SF17">
    <property type="entry name" value="AMINE OXIDASE DOMAIN-CONTAINING PROTEIN"/>
    <property type="match status" value="1"/>
</dbReference>
<reference evidence="1" key="2">
    <citation type="submission" date="2023-05" db="EMBL/GenBank/DDBJ databases">
        <authorList>
            <consortium name="Lawrence Berkeley National Laboratory"/>
            <person name="Steindorff A."/>
            <person name="Hensen N."/>
            <person name="Bonometti L."/>
            <person name="Westerberg I."/>
            <person name="Brannstrom I.O."/>
            <person name="Guillou S."/>
            <person name="Cros-Aarteil S."/>
            <person name="Calhoun S."/>
            <person name="Haridas S."/>
            <person name="Kuo A."/>
            <person name="Mondo S."/>
            <person name="Pangilinan J."/>
            <person name="Riley R."/>
            <person name="Labutti K."/>
            <person name="Andreopoulos B."/>
            <person name="Lipzen A."/>
            <person name="Chen C."/>
            <person name="Yanf M."/>
            <person name="Daum C."/>
            <person name="Ng V."/>
            <person name="Clum A."/>
            <person name="Ohm R."/>
            <person name="Martin F."/>
            <person name="Silar P."/>
            <person name="Natvig D."/>
            <person name="Lalanne C."/>
            <person name="Gautier V."/>
            <person name="Ament-Velasquez S.L."/>
            <person name="Kruys A."/>
            <person name="Hutchinson M.I."/>
            <person name="Powell A.J."/>
            <person name="Barry K."/>
            <person name="Miller A.N."/>
            <person name="Grigoriev I.V."/>
            <person name="Debuchy R."/>
            <person name="Gladieux P."/>
            <person name="Thoren M.H."/>
            <person name="Johannesson H."/>
        </authorList>
    </citation>
    <scope>NUCLEOTIDE SEQUENCE</scope>
    <source>
        <strain evidence="1">PSN293</strain>
    </source>
</reference>
<evidence type="ECO:0000313" key="2">
    <source>
        <dbReference type="Proteomes" id="UP001301769"/>
    </source>
</evidence>